<accession>A0A0B1NYD7</accession>
<dbReference type="EMBL" id="JNVN01002948">
    <property type="protein sequence ID" value="KHJ31377.1"/>
    <property type="molecule type" value="Genomic_DNA"/>
</dbReference>
<keyword evidence="3" id="KW-1185">Reference proteome</keyword>
<name>A0A0B1NYD7_UNCNE</name>
<comment type="caution">
    <text evidence="2">The sequence shown here is derived from an EMBL/GenBank/DDBJ whole genome shotgun (WGS) entry which is preliminary data.</text>
</comment>
<sequence>MRYSSKSGTSTPFGTPIFNLSHKLHNSKLTADAKTTTWAQSESNKKMSIDSDNYSGEVVLGDSAYEFINTDEESRDDNTTESVASTDIGRHDDLISFESTESSDEDSNERNNLGLWQSAFPYEIVPQNSLSSKTNQDSHLNADKIVQPISSSLEFEECFDEDEVKICVRRTVAELDEEQTQDVLRLIPKHNPAKNVLLSVRQTMTKFSLSIKQPLRILYVGSHLARQDIIHKIASSVIASAENITRDKEGSYSGSQHYNVIPISAFGSENAPEIELMHSSRYQIKVDNCYSAYNLKSENDPNSPDVIKLILDDDFTCHSLPSDTNCYSIEPSWELPHIAIIYCSTGDDINIKRTRAIVRKFLSRHGIPSILISQVLLLNNSPLPLLDQHSIHMCLESKDPKEGRAIVHQRFPINLDTFLNLDARQINKNLAYLTGLHEPICNPTSVEENISDYRPPKGNDQTLKEYPSAIWSGGSYIISSFCSRIILWGLSLAVLFAILNHMNISRPAISVNNKLILNPSRFQLASSLSIIPPKILAIYRIFKPSYQDETNICYMSFGPKIFAESVNKNVAAIRINPDEGLSSASLSCSAEAYGEKSILIRILGSSRFKWPKSETISIGIVRDNITIDADEAFGYEKCLVLLIPRNKAYGVINVSVNTENKLTLHETCSLDFGPSASQIMQILKNKMSNFMTHQIPTEGNYFACQHKRRTLNVIQNYFSKYRAKFLTSSDIWHYPNLQPTSFSNFFAKNYKYFSPKRIKKSIFSLCNDKIIQKKIADSHVALNVVKKFFANYRFVLINASDVHHKAKYNLHILGSSLIDTARKFSLQTTKKFAIFFKEVDIQAVGVKKAVRNLIAPQHRRLFAAQVKSNILWLKLRRRDKEAEQYQKKALAVMQRYSNRKSSG</sequence>
<gene>
    <name evidence="2" type="ORF">EV44_g1837</name>
</gene>
<dbReference type="STRING" id="52586.A0A0B1NYD7"/>
<evidence type="ECO:0000313" key="2">
    <source>
        <dbReference type="EMBL" id="KHJ31377.1"/>
    </source>
</evidence>
<reference evidence="2 3" key="1">
    <citation type="journal article" date="2014" name="BMC Genomics">
        <title>Adaptive genomic structural variation in the grape powdery mildew pathogen, Erysiphe necator.</title>
        <authorList>
            <person name="Jones L."/>
            <person name="Riaz S."/>
            <person name="Morales-Cruz A."/>
            <person name="Amrine K.C."/>
            <person name="McGuire B."/>
            <person name="Gubler W.D."/>
            <person name="Walker M.A."/>
            <person name="Cantu D."/>
        </authorList>
    </citation>
    <scope>NUCLEOTIDE SEQUENCE [LARGE SCALE GENOMIC DNA]</scope>
    <source>
        <strain evidence="3">c</strain>
    </source>
</reference>
<feature type="region of interest" description="Disordered" evidence="1">
    <location>
        <begin position="68"/>
        <end position="93"/>
    </location>
</feature>
<dbReference type="Proteomes" id="UP000030854">
    <property type="component" value="Unassembled WGS sequence"/>
</dbReference>
<protein>
    <submittedName>
        <fullName evidence="2">Uncharacterized protein</fullName>
    </submittedName>
</protein>
<organism evidence="2 3">
    <name type="scientific">Uncinula necator</name>
    <name type="common">Grape powdery mildew</name>
    <dbReference type="NCBI Taxonomy" id="52586"/>
    <lineage>
        <taxon>Eukaryota</taxon>
        <taxon>Fungi</taxon>
        <taxon>Dikarya</taxon>
        <taxon>Ascomycota</taxon>
        <taxon>Pezizomycotina</taxon>
        <taxon>Leotiomycetes</taxon>
        <taxon>Erysiphales</taxon>
        <taxon>Erysiphaceae</taxon>
        <taxon>Erysiphe</taxon>
    </lineage>
</organism>
<dbReference type="HOGENOM" id="CLU_015358_0_0_1"/>
<evidence type="ECO:0000313" key="3">
    <source>
        <dbReference type="Proteomes" id="UP000030854"/>
    </source>
</evidence>
<evidence type="ECO:0000256" key="1">
    <source>
        <dbReference type="SAM" id="MobiDB-lite"/>
    </source>
</evidence>
<dbReference type="AlphaFoldDB" id="A0A0B1NYD7"/>
<proteinExistence type="predicted"/>